<feature type="domain" description="AttH" evidence="1">
    <location>
        <begin position="76"/>
        <end position="247"/>
    </location>
</feature>
<proteinExistence type="predicted"/>
<evidence type="ECO:0000313" key="2">
    <source>
        <dbReference type="EMBL" id="CAH0526061.1"/>
    </source>
</evidence>
<dbReference type="PANTHER" id="PTHR38591">
    <property type="entry name" value="HYDROLASE"/>
    <property type="match status" value="1"/>
</dbReference>
<dbReference type="InterPro" id="IPR010791">
    <property type="entry name" value="AttH_dom"/>
</dbReference>
<reference evidence="2" key="1">
    <citation type="submission" date="2021-12" db="EMBL/GenBank/DDBJ databases">
        <authorList>
            <person name="Rodrigo-Torres L."/>
            <person name="Arahal R. D."/>
            <person name="Lucena T."/>
        </authorList>
    </citation>
    <scope>NUCLEOTIDE SEQUENCE</scope>
    <source>
        <strain evidence="2">CECT 8226</strain>
    </source>
</reference>
<name>A0ABM8ZJ78_9VIBR</name>
<dbReference type="InterPro" id="IPR023374">
    <property type="entry name" value="AttH-like_dom_sf"/>
</dbReference>
<keyword evidence="3" id="KW-1185">Reference proteome</keyword>
<dbReference type="Gene3D" id="2.40.370.10">
    <property type="entry name" value="AttH-like domain"/>
    <property type="match status" value="2"/>
</dbReference>
<dbReference type="EMBL" id="CAKLCM010000002">
    <property type="protein sequence ID" value="CAH0526061.1"/>
    <property type="molecule type" value="Genomic_DNA"/>
</dbReference>
<dbReference type="PANTHER" id="PTHR38591:SF1">
    <property type="entry name" value="BLL1000 PROTEIN"/>
    <property type="match status" value="1"/>
</dbReference>
<dbReference type="SUPFAM" id="SSF159245">
    <property type="entry name" value="AttH-like"/>
    <property type="match status" value="1"/>
</dbReference>
<evidence type="ECO:0000313" key="3">
    <source>
        <dbReference type="Proteomes" id="UP000838160"/>
    </source>
</evidence>
<comment type="caution">
    <text evidence="2">The sequence shown here is derived from an EMBL/GenBank/DDBJ whole genome shotgun (WGS) entry which is preliminary data.</text>
</comment>
<organism evidence="2 3">
    <name type="scientific">Vibrio hippocampi</name>
    <dbReference type="NCBI Taxonomy" id="654686"/>
    <lineage>
        <taxon>Bacteria</taxon>
        <taxon>Pseudomonadati</taxon>
        <taxon>Pseudomonadota</taxon>
        <taxon>Gammaproteobacteria</taxon>
        <taxon>Vibrionales</taxon>
        <taxon>Vibrionaceae</taxon>
        <taxon>Vibrio</taxon>
    </lineage>
</organism>
<dbReference type="Pfam" id="PF07143">
    <property type="entry name" value="CrtC"/>
    <property type="match status" value="1"/>
</dbReference>
<evidence type="ECO:0000259" key="1">
    <source>
        <dbReference type="Pfam" id="PF07143"/>
    </source>
</evidence>
<dbReference type="Pfam" id="PF17186">
    <property type="entry name" value="Lipocalin_9"/>
    <property type="match status" value="1"/>
</dbReference>
<accession>A0ABM8ZJ78</accession>
<protein>
    <recommendedName>
        <fullName evidence="1">AttH domain-containing protein</fullName>
    </recommendedName>
</protein>
<dbReference type="RefSeq" id="WP_237484494.1">
    <property type="nucleotide sequence ID" value="NZ_CAKLCM010000002.1"/>
</dbReference>
<sequence length="373" mass="43018">MNRVQKLLFLCLSVLVASVTFIWLSTTDEFAHTQETANNSMEQWIGTVDNRVFEPVLPNQELSLPEDFEQHPEYRHEWWQVISQLSDEAGNQYWLRWRFFRYALDEGNRSSWNDPQIYISNAVLTGQFGMFTDQRIARGGIGQAGTDTKPFKVWVDEWSWQSMSDFPMPSTLKIETEQFAAQLNISQQAQFAKSGEQGYQPMHQFVPRASYLLEAPFTSVQGTLKLAQRGNTLNVEGHAWLSKEWSSELLGKGYVGQDNLILWLPDDKALRLRRFRYSDMQPYTTASVIDKSGHVVTVEQEEIQFDILNYSVLQSGKRVPLTWKLQIPSLDLSVMINSRKQDNWVNFVVPQWQGVVHATGTHRSTGYMQLSGY</sequence>
<gene>
    <name evidence="2" type="ORF">VHP8226_01547</name>
</gene>
<dbReference type="Proteomes" id="UP000838160">
    <property type="component" value="Unassembled WGS sequence"/>
</dbReference>